<comment type="caution">
    <text evidence="4">The sequence shown here is derived from an EMBL/GenBank/DDBJ whole genome shotgun (WGS) entry which is preliminary data.</text>
</comment>
<feature type="domain" description="Thioester reductase (TE)" evidence="3">
    <location>
        <begin position="2"/>
        <end position="117"/>
    </location>
</feature>
<dbReference type="Proteomes" id="UP000663829">
    <property type="component" value="Unassembled WGS sequence"/>
</dbReference>
<dbReference type="InterPro" id="IPR036291">
    <property type="entry name" value="NAD(P)-bd_dom_sf"/>
</dbReference>
<dbReference type="OrthoDB" id="429813at2759"/>
<dbReference type="PANTHER" id="PTHR44845:SF6">
    <property type="entry name" value="BETA-ALANINE-ACTIVATING ENZYME"/>
    <property type="match status" value="1"/>
</dbReference>
<sequence length="319" mass="36295">MICLVRCASSIDPLQRLRQTMISYLIWNENDEYRLIAPCGDLSKSTFGLDEQVFQSLVDQVDLIFHCAANVNFILSAHQLAKDNVFGTREVLRLATSHPSRSIPVHFISTLSVLSSSKSNGYAQTKWMAECLINQAIKAGLSAKIYRLGLIGPHSRTGVANPKDLYTLLFAAMLGMHCYPQILQGCRMVLLVDLTARSLVHLSRLPNHSAEHVYHLIHPKNRMQMDAVIEGLHRCDMKMRKVDNDEWEVQVNRWCDQKCEYECVKKCFFIEQFGAGESEGPVSNAEYQAAVSDLHLPTIDKEYAYRWLTFILDQKNSRV</sequence>
<evidence type="ECO:0000313" key="4">
    <source>
        <dbReference type="EMBL" id="CAF1626934.1"/>
    </source>
</evidence>
<feature type="domain" description="Thioester reductase (TE)" evidence="3">
    <location>
        <begin position="118"/>
        <end position="186"/>
    </location>
</feature>
<organism evidence="4 6">
    <name type="scientific">Didymodactylos carnosus</name>
    <dbReference type="NCBI Taxonomy" id="1234261"/>
    <lineage>
        <taxon>Eukaryota</taxon>
        <taxon>Metazoa</taxon>
        <taxon>Spiralia</taxon>
        <taxon>Gnathifera</taxon>
        <taxon>Rotifera</taxon>
        <taxon>Eurotatoria</taxon>
        <taxon>Bdelloidea</taxon>
        <taxon>Philodinida</taxon>
        <taxon>Philodinidae</taxon>
        <taxon>Didymodactylos</taxon>
    </lineage>
</organism>
<reference evidence="4" key="1">
    <citation type="submission" date="2021-02" db="EMBL/GenBank/DDBJ databases">
        <authorList>
            <person name="Nowell W R."/>
        </authorList>
    </citation>
    <scope>NUCLEOTIDE SEQUENCE</scope>
</reference>
<dbReference type="InterPro" id="IPR013120">
    <property type="entry name" value="FAR_NAD-bd"/>
</dbReference>
<proteinExistence type="predicted"/>
<keyword evidence="6" id="KW-1185">Reference proteome</keyword>
<dbReference type="Pfam" id="PF07993">
    <property type="entry name" value="NAD_binding_4"/>
    <property type="match status" value="2"/>
</dbReference>
<dbReference type="Gene3D" id="3.40.50.720">
    <property type="entry name" value="NAD(P)-binding Rossmann-like Domain"/>
    <property type="match status" value="1"/>
</dbReference>
<name>A0A816CW18_9BILA</name>
<dbReference type="PANTHER" id="PTHR44845">
    <property type="entry name" value="CARRIER DOMAIN-CONTAINING PROTEIN"/>
    <property type="match status" value="1"/>
</dbReference>
<keyword evidence="2" id="KW-0597">Phosphoprotein</keyword>
<dbReference type="AlphaFoldDB" id="A0A816CW18"/>
<dbReference type="SUPFAM" id="SSF51735">
    <property type="entry name" value="NAD(P)-binding Rossmann-fold domains"/>
    <property type="match status" value="1"/>
</dbReference>
<evidence type="ECO:0000256" key="1">
    <source>
        <dbReference type="ARBA" id="ARBA00022450"/>
    </source>
</evidence>
<gene>
    <name evidence="4" type="ORF">GPM918_LOCUS44101</name>
    <name evidence="5" type="ORF">SRO942_LOCUS45801</name>
</gene>
<evidence type="ECO:0000313" key="5">
    <source>
        <dbReference type="EMBL" id="CAF4521702.1"/>
    </source>
</evidence>
<evidence type="ECO:0000259" key="3">
    <source>
        <dbReference type="Pfam" id="PF07993"/>
    </source>
</evidence>
<dbReference type="EMBL" id="CAJNOQ010042356">
    <property type="protein sequence ID" value="CAF1626934.1"/>
    <property type="molecule type" value="Genomic_DNA"/>
</dbReference>
<keyword evidence="1" id="KW-0596">Phosphopantetheine</keyword>
<accession>A0A816CW18</accession>
<dbReference type="EMBL" id="CAJOBC010109893">
    <property type="protein sequence ID" value="CAF4521702.1"/>
    <property type="molecule type" value="Genomic_DNA"/>
</dbReference>
<protein>
    <recommendedName>
        <fullName evidence="3">Thioester reductase (TE) domain-containing protein</fullName>
    </recommendedName>
</protein>
<evidence type="ECO:0000313" key="6">
    <source>
        <dbReference type="Proteomes" id="UP000663829"/>
    </source>
</evidence>
<evidence type="ECO:0000256" key="2">
    <source>
        <dbReference type="ARBA" id="ARBA00022553"/>
    </source>
</evidence>
<dbReference type="Proteomes" id="UP000681722">
    <property type="component" value="Unassembled WGS sequence"/>
</dbReference>